<accession>A0A645EGH3</accession>
<dbReference type="AlphaFoldDB" id="A0A645EGH3"/>
<dbReference type="EMBL" id="VSSQ01047044">
    <property type="protein sequence ID" value="MPN01021.1"/>
    <property type="molecule type" value="Genomic_DNA"/>
</dbReference>
<sequence>MITVNSLSGGKTSSYLAANYPAGHNIFALVRTNDKKCLFPDAKVRQIVSDKLGGVEFIGTLEEDMIVYTMLDLEQYIGQEIHWVTGQTFDEIILRGKKKYLPNVTQRFCTELLKIDPMFRWWKKIFTEPIEMRIGYRANEFIRKQEMLAKLSPNGYLTYRDIIGKSKNGKRNKWANIEWQKPEFPLINDGIFKDHIEEWWKDKPVRFALLNNCVGCFHRNPILLKFMSEKQSEKFQWFIDQEGCGYRTRTFKNGITYQHIKDHPMQMQFDYDDFDECDRGYCGL</sequence>
<proteinExistence type="predicted"/>
<evidence type="ECO:0008006" key="2">
    <source>
        <dbReference type="Google" id="ProtNLM"/>
    </source>
</evidence>
<name>A0A645EGH3_9ZZZZ</name>
<reference evidence="1" key="1">
    <citation type="submission" date="2019-08" db="EMBL/GenBank/DDBJ databases">
        <authorList>
            <person name="Kucharzyk K."/>
            <person name="Murdoch R.W."/>
            <person name="Higgins S."/>
            <person name="Loffler F."/>
        </authorList>
    </citation>
    <scope>NUCLEOTIDE SEQUENCE</scope>
</reference>
<organism evidence="1">
    <name type="scientific">bioreactor metagenome</name>
    <dbReference type="NCBI Taxonomy" id="1076179"/>
    <lineage>
        <taxon>unclassified sequences</taxon>
        <taxon>metagenomes</taxon>
        <taxon>ecological metagenomes</taxon>
    </lineage>
</organism>
<dbReference type="Gene3D" id="3.40.50.620">
    <property type="entry name" value="HUPs"/>
    <property type="match status" value="1"/>
</dbReference>
<dbReference type="InterPro" id="IPR014729">
    <property type="entry name" value="Rossmann-like_a/b/a_fold"/>
</dbReference>
<gene>
    <name evidence="1" type="ORF">SDC9_148220</name>
</gene>
<comment type="caution">
    <text evidence="1">The sequence shown here is derived from an EMBL/GenBank/DDBJ whole genome shotgun (WGS) entry which is preliminary data.</text>
</comment>
<evidence type="ECO:0000313" key="1">
    <source>
        <dbReference type="EMBL" id="MPN01021.1"/>
    </source>
</evidence>
<protein>
    <recommendedName>
        <fullName evidence="2">Phosphoadenosine phosphosulphate reductase domain-containing protein</fullName>
    </recommendedName>
</protein>